<dbReference type="PROSITE" id="PS50995">
    <property type="entry name" value="HTH_MARR_2"/>
    <property type="match status" value="1"/>
</dbReference>
<dbReference type="SUPFAM" id="SSF46785">
    <property type="entry name" value="Winged helix' DNA-binding domain"/>
    <property type="match status" value="1"/>
</dbReference>
<dbReference type="GO" id="GO:0006950">
    <property type="term" value="P:response to stress"/>
    <property type="evidence" value="ECO:0007669"/>
    <property type="project" value="TreeGrafter"/>
</dbReference>
<evidence type="ECO:0000259" key="4">
    <source>
        <dbReference type="PROSITE" id="PS50995"/>
    </source>
</evidence>
<evidence type="ECO:0000256" key="3">
    <source>
        <dbReference type="ARBA" id="ARBA00023163"/>
    </source>
</evidence>
<evidence type="ECO:0000313" key="5">
    <source>
        <dbReference type="EMBL" id="GHF32861.1"/>
    </source>
</evidence>
<dbReference type="InterPro" id="IPR023187">
    <property type="entry name" value="Tscrpt_reg_MarR-type_CS"/>
</dbReference>
<dbReference type="PROSITE" id="PS01117">
    <property type="entry name" value="HTH_MARR_1"/>
    <property type="match status" value="1"/>
</dbReference>
<evidence type="ECO:0000256" key="2">
    <source>
        <dbReference type="ARBA" id="ARBA00023125"/>
    </source>
</evidence>
<protein>
    <recommendedName>
        <fullName evidence="4">HTH marR-type domain-containing protein</fullName>
    </recommendedName>
</protein>
<sequence>MTEPDPGEQLLRLMAPMRRAIIRATRVAEGLPTLPEAKVAVLRTLVRTGPLPPAQLALELHLARPTVSNLVRDMVGEGLLERRPSDLDKRSVLLVPTARARRVLDKFTRGRKEVVSRALAEIPARDRARVLNALPSLHRLLVRLEAMADQSGAEETA</sequence>
<feature type="domain" description="HTH marR-type" evidence="4">
    <location>
        <begin position="7"/>
        <end position="146"/>
    </location>
</feature>
<dbReference type="AlphaFoldDB" id="A0A8H9IP93"/>
<dbReference type="GO" id="GO:0003700">
    <property type="term" value="F:DNA-binding transcription factor activity"/>
    <property type="evidence" value="ECO:0007669"/>
    <property type="project" value="InterPro"/>
</dbReference>
<dbReference type="Proteomes" id="UP000658656">
    <property type="component" value="Unassembled WGS sequence"/>
</dbReference>
<dbReference type="Pfam" id="PF12802">
    <property type="entry name" value="MarR_2"/>
    <property type="match status" value="1"/>
</dbReference>
<dbReference type="GO" id="GO:0003677">
    <property type="term" value="F:DNA binding"/>
    <property type="evidence" value="ECO:0007669"/>
    <property type="project" value="UniProtKB-KW"/>
</dbReference>
<dbReference type="OrthoDB" id="5506299at2"/>
<dbReference type="RefSeq" id="WP_145939020.1">
    <property type="nucleotide sequence ID" value="NZ_BNAV01000001.1"/>
</dbReference>
<keyword evidence="3" id="KW-0804">Transcription</keyword>
<dbReference type="SMART" id="SM00347">
    <property type="entry name" value="HTH_MARR"/>
    <property type="match status" value="1"/>
</dbReference>
<gene>
    <name evidence="5" type="ORF">GCM10017566_01810</name>
</gene>
<dbReference type="InterPro" id="IPR036390">
    <property type="entry name" value="WH_DNA-bd_sf"/>
</dbReference>
<keyword evidence="6" id="KW-1185">Reference proteome</keyword>
<dbReference type="InterPro" id="IPR036388">
    <property type="entry name" value="WH-like_DNA-bd_sf"/>
</dbReference>
<keyword evidence="1" id="KW-0805">Transcription regulation</keyword>
<dbReference type="Gene3D" id="1.10.10.10">
    <property type="entry name" value="Winged helix-like DNA-binding domain superfamily/Winged helix DNA-binding domain"/>
    <property type="match status" value="1"/>
</dbReference>
<keyword evidence="2" id="KW-0238">DNA-binding</keyword>
<dbReference type="EMBL" id="BNAV01000001">
    <property type="protein sequence ID" value="GHF32861.1"/>
    <property type="molecule type" value="Genomic_DNA"/>
</dbReference>
<reference evidence="5" key="2">
    <citation type="submission" date="2020-09" db="EMBL/GenBank/DDBJ databases">
        <authorList>
            <person name="Sun Q."/>
            <person name="Zhou Y."/>
        </authorList>
    </citation>
    <scope>NUCLEOTIDE SEQUENCE</scope>
    <source>
        <strain evidence="5">CGMCC 4.7679</strain>
    </source>
</reference>
<dbReference type="InterPro" id="IPR039422">
    <property type="entry name" value="MarR/SlyA-like"/>
</dbReference>
<organism evidence="5 6">
    <name type="scientific">Amycolatopsis bartoniae</name>
    <dbReference type="NCBI Taxonomy" id="941986"/>
    <lineage>
        <taxon>Bacteria</taxon>
        <taxon>Bacillati</taxon>
        <taxon>Actinomycetota</taxon>
        <taxon>Actinomycetes</taxon>
        <taxon>Pseudonocardiales</taxon>
        <taxon>Pseudonocardiaceae</taxon>
        <taxon>Amycolatopsis</taxon>
    </lineage>
</organism>
<dbReference type="PANTHER" id="PTHR33164:SF43">
    <property type="entry name" value="HTH-TYPE TRANSCRIPTIONAL REPRESSOR YETL"/>
    <property type="match status" value="1"/>
</dbReference>
<comment type="caution">
    <text evidence="5">The sequence shown here is derived from an EMBL/GenBank/DDBJ whole genome shotgun (WGS) entry which is preliminary data.</text>
</comment>
<dbReference type="InterPro" id="IPR000835">
    <property type="entry name" value="HTH_MarR-typ"/>
</dbReference>
<evidence type="ECO:0000313" key="6">
    <source>
        <dbReference type="Proteomes" id="UP000658656"/>
    </source>
</evidence>
<dbReference type="PANTHER" id="PTHR33164">
    <property type="entry name" value="TRANSCRIPTIONAL REGULATOR, MARR FAMILY"/>
    <property type="match status" value="1"/>
</dbReference>
<proteinExistence type="predicted"/>
<name>A0A8H9IP93_9PSEU</name>
<accession>A0A8H9IP93</accession>
<evidence type="ECO:0000256" key="1">
    <source>
        <dbReference type="ARBA" id="ARBA00023015"/>
    </source>
</evidence>
<reference evidence="5" key="1">
    <citation type="journal article" date="2014" name="Int. J. Syst. Evol. Microbiol.">
        <title>Complete genome sequence of Corynebacterium casei LMG S-19264T (=DSM 44701T), isolated from a smear-ripened cheese.</title>
        <authorList>
            <consortium name="US DOE Joint Genome Institute (JGI-PGF)"/>
            <person name="Walter F."/>
            <person name="Albersmeier A."/>
            <person name="Kalinowski J."/>
            <person name="Ruckert C."/>
        </authorList>
    </citation>
    <scope>NUCLEOTIDE SEQUENCE</scope>
    <source>
        <strain evidence="5">CGMCC 4.7679</strain>
    </source>
</reference>